<dbReference type="RefSeq" id="WP_218326068.1">
    <property type="nucleotide sequence ID" value="NZ_JAHUZB010000003.1"/>
</dbReference>
<name>A0ABS6TDQ0_9ENTE</name>
<keyword evidence="1" id="KW-1133">Transmembrane helix</keyword>
<evidence type="ECO:0000256" key="1">
    <source>
        <dbReference type="SAM" id="Phobius"/>
    </source>
</evidence>
<gene>
    <name evidence="3" type="ORF">KUA55_10130</name>
</gene>
<reference evidence="3 4" key="1">
    <citation type="submission" date="2021-06" db="EMBL/GenBank/DDBJ databases">
        <title>Enterococcus alishanensis sp. nov., a novel lactic acid bacterium isolated from fresh coffee beans.</title>
        <authorList>
            <person name="Chen Y.-S."/>
        </authorList>
    </citation>
    <scope>NUCLEOTIDE SEQUENCE [LARGE SCALE GENOMIC DNA]</scope>
    <source>
        <strain evidence="3 4">ALS3</strain>
    </source>
</reference>
<organism evidence="3 4">
    <name type="scientific">Enterococcus alishanensis</name>
    <dbReference type="NCBI Taxonomy" id="1303817"/>
    <lineage>
        <taxon>Bacteria</taxon>
        <taxon>Bacillati</taxon>
        <taxon>Bacillota</taxon>
        <taxon>Bacilli</taxon>
        <taxon>Lactobacillales</taxon>
        <taxon>Enterococcaceae</taxon>
        <taxon>Enterococcus</taxon>
    </lineage>
</organism>
<sequence length="234" mass="26463">MDIISKDIFREKKFVAFAGLVVISFSIISFFFPNESHAAQNMARLYNENTGEHFYTSNDGERTNLITQGWKYEGLGWTAPDSGDAVYRLYNSVAGDHHYTLSLSEKNWLVSLGWSDEGISWYSSQSKEVPLYRVYNPNTQTATHHYTMNTSERDSLVKIGWHNEGIGWFGISSSDNLVKEKEDALKQLETMNLKEQTISFQQRIKNANSVVGINNILAAAQRVSDANDAIDTSK</sequence>
<keyword evidence="4" id="KW-1185">Reference proteome</keyword>
<protein>
    <recommendedName>
        <fullName evidence="2">DUF5648 domain-containing protein</fullName>
    </recommendedName>
</protein>
<accession>A0ABS6TDQ0</accession>
<dbReference type="EMBL" id="JAHUZB010000003">
    <property type="protein sequence ID" value="MBV7391040.1"/>
    <property type="molecule type" value="Genomic_DNA"/>
</dbReference>
<proteinExistence type="predicted"/>
<keyword evidence="1" id="KW-0812">Transmembrane</keyword>
<feature type="transmembrane region" description="Helical" evidence="1">
    <location>
        <begin position="14"/>
        <end position="32"/>
    </location>
</feature>
<evidence type="ECO:0000313" key="3">
    <source>
        <dbReference type="EMBL" id="MBV7391040.1"/>
    </source>
</evidence>
<keyword evidence="1" id="KW-0472">Membrane</keyword>
<dbReference type="InterPro" id="IPR043708">
    <property type="entry name" value="DUF5648"/>
</dbReference>
<evidence type="ECO:0000313" key="4">
    <source>
        <dbReference type="Proteomes" id="UP000774130"/>
    </source>
</evidence>
<feature type="domain" description="DUF5648" evidence="2">
    <location>
        <begin position="42"/>
        <end position="170"/>
    </location>
</feature>
<comment type="caution">
    <text evidence="3">The sequence shown here is derived from an EMBL/GenBank/DDBJ whole genome shotgun (WGS) entry which is preliminary data.</text>
</comment>
<evidence type="ECO:0000259" key="2">
    <source>
        <dbReference type="Pfam" id="PF18885"/>
    </source>
</evidence>
<dbReference type="Pfam" id="PF18885">
    <property type="entry name" value="DUF5648"/>
    <property type="match status" value="1"/>
</dbReference>
<dbReference type="Proteomes" id="UP000774130">
    <property type="component" value="Unassembled WGS sequence"/>
</dbReference>